<feature type="region of interest" description="Disordered" evidence="5">
    <location>
        <begin position="209"/>
        <end position="249"/>
    </location>
</feature>
<accession>A0ABP0QLR9</accession>
<protein>
    <submittedName>
        <fullName evidence="8">Chaperone protein DnaJ</fullName>
    </submittedName>
</protein>
<dbReference type="Pfam" id="PF01490">
    <property type="entry name" value="Aa_trans"/>
    <property type="match status" value="1"/>
</dbReference>
<feature type="transmembrane region" description="Helical" evidence="6">
    <location>
        <begin position="340"/>
        <end position="358"/>
    </location>
</feature>
<reference evidence="8 9" key="1">
    <citation type="submission" date="2024-02" db="EMBL/GenBank/DDBJ databases">
        <authorList>
            <person name="Chen Y."/>
            <person name="Shah S."/>
            <person name="Dougan E. K."/>
            <person name="Thang M."/>
            <person name="Chan C."/>
        </authorList>
    </citation>
    <scope>NUCLEOTIDE SEQUENCE [LARGE SCALE GENOMIC DNA]</scope>
</reference>
<evidence type="ECO:0000259" key="7">
    <source>
        <dbReference type="PROSITE" id="PS50076"/>
    </source>
</evidence>
<name>A0ABP0QLR9_9DINO</name>
<evidence type="ECO:0000256" key="4">
    <source>
        <dbReference type="ARBA" id="ARBA00023136"/>
    </source>
</evidence>
<dbReference type="Pfam" id="PF00226">
    <property type="entry name" value="DnaJ"/>
    <property type="match status" value="1"/>
</dbReference>
<dbReference type="PANTHER" id="PTHR22950">
    <property type="entry name" value="AMINO ACID TRANSPORTER"/>
    <property type="match status" value="1"/>
</dbReference>
<dbReference type="Proteomes" id="UP001642464">
    <property type="component" value="Unassembled WGS sequence"/>
</dbReference>
<evidence type="ECO:0000256" key="5">
    <source>
        <dbReference type="SAM" id="MobiDB-lite"/>
    </source>
</evidence>
<organism evidence="8 9">
    <name type="scientific">Durusdinium trenchii</name>
    <dbReference type="NCBI Taxonomy" id="1381693"/>
    <lineage>
        <taxon>Eukaryota</taxon>
        <taxon>Sar</taxon>
        <taxon>Alveolata</taxon>
        <taxon>Dinophyceae</taxon>
        <taxon>Suessiales</taxon>
        <taxon>Symbiodiniaceae</taxon>
        <taxon>Durusdinium</taxon>
    </lineage>
</organism>
<comment type="caution">
    <text evidence="8">The sequence shown here is derived from an EMBL/GenBank/DDBJ whole genome shotgun (WGS) entry which is preliminary data.</text>
</comment>
<evidence type="ECO:0000256" key="2">
    <source>
        <dbReference type="ARBA" id="ARBA00022692"/>
    </source>
</evidence>
<feature type="transmembrane region" description="Helical" evidence="6">
    <location>
        <begin position="318"/>
        <end position="334"/>
    </location>
</feature>
<feature type="transmembrane region" description="Helical" evidence="6">
    <location>
        <begin position="408"/>
        <end position="431"/>
    </location>
</feature>
<keyword evidence="9" id="KW-1185">Reference proteome</keyword>
<comment type="subcellular location">
    <subcellularLocation>
        <location evidence="1">Membrane</location>
        <topology evidence="1">Multi-pass membrane protein</topology>
    </subcellularLocation>
</comment>
<dbReference type="InterPro" id="IPR013057">
    <property type="entry name" value="AA_transpt_TM"/>
</dbReference>
<dbReference type="InterPro" id="IPR036869">
    <property type="entry name" value="J_dom_sf"/>
</dbReference>
<evidence type="ECO:0000256" key="6">
    <source>
        <dbReference type="SAM" id="Phobius"/>
    </source>
</evidence>
<dbReference type="Gene3D" id="1.10.287.110">
    <property type="entry name" value="DnaJ domain"/>
    <property type="match status" value="1"/>
</dbReference>
<keyword evidence="3 6" id="KW-1133">Transmembrane helix</keyword>
<dbReference type="InterPro" id="IPR001623">
    <property type="entry name" value="DnaJ_domain"/>
</dbReference>
<feature type="transmembrane region" description="Helical" evidence="6">
    <location>
        <begin position="437"/>
        <end position="456"/>
    </location>
</feature>
<sequence>MGVEVSCLPLEDALDSTRTDSAPQETEERGAWLAEVQEFDAYVTDPYRLFGIPYDATDKTIKSTYRKLSLKLHPDRCPGDAAAAAKFRQLTAAKDFLLDPYQRRAFNEVHGFLTPTVNVAWWSDWDEVFAELEAEIGTRPPRALHAEKADVLLLGATGLTGTLACMVMSRQAAVGRRSWAIAGRDGRKLLLLQQKFANEAFRGAYRVETTEDDRETGTAVGGEDAGGEEVADVLRSSPRGWRGEEDTVTSFEVEPAAPVPAPAARRSIFNSSNRMRSLHRASVSAAVAMNDETFAKALQAEAEEFGEESAAKITSFEAIANFVIGCIGAGIVVFPKVMALNGYGLALLLILLSAVVCFETGRLMLAACEMAEACTGARPGSMSNYEDLAGAAFGSTGKTVLAITKNSYALGALFVYTVLLVEGVCSLLEFMKPNEDVVRWAVVTPCVLALSMITNLKQLARVAPLGTFAVFAQCAAICVGSVMAHWMDLGVHETKRSEGWRFVYSWTFSPLGLEDMNFLQRVVHLAS</sequence>
<evidence type="ECO:0000256" key="1">
    <source>
        <dbReference type="ARBA" id="ARBA00004141"/>
    </source>
</evidence>
<evidence type="ECO:0000256" key="3">
    <source>
        <dbReference type="ARBA" id="ARBA00022989"/>
    </source>
</evidence>
<dbReference type="PRINTS" id="PR00625">
    <property type="entry name" value="JDOMAIN"/>
</dbReference>
<dbReference type="SUPFAM" id="SSF46565">
    <property type="entry name" value="Chaperone J-domain"/>
    <property type="match status" value="1"/>
</dbReference>
<evidence type="ECO:0000313" key="9">
    <source>
        <dbReference type="Proteomes" id="UP001642464"/>
    </source>
</evidence>
<dbReference type="EMBL" id="CAXAMM010039773">
    <property type="protein sequence ID" value="CAK9088790.1"/>
    <property type="molecule type" value="Genomic_DNA"/>
</dbReference>
<dbReference type="SMART" id="SM00271">
    <property type="entry name" value="DnaJ"/>
    <property type="match status" value="1"/>
</dbReference>
<feature type="transmembrane region" description="Helical" evidence="6">
    <location>
        <begin position="468"/>
        <end position="487"/>
    </location>
</feature>
<evidence type="ECO:0000313" key="8">
    <source>
        <dbReference type="EMBL" id="CAK9088790.1"/>
    </source>
</evidence>
<keyword evidence="4 6" id="KW-0472">Membrane</keyword>
<gene>
    <name evidence="8" type="ORF">SCF082_LOCUS41940</name>
</gene>
<dbReference type="PROSITE" id="PS50076">
    <property type="entry name" value="DNAJ_2"/>
    <property type="match status" value="1"/>
</dbReference>
<dbReference type="CDD" id="cd06257">
    <property type="entry name" value="DnaJ"/>
    <property type="match status" value="1"/>
</dbReference>
<proteinExistence type="predicted"/>
<keyword evidence="2 6" id="KW-0812">Transmembrane</keyword>
<feature type="domain" description="J" evidence="7">
    <location>
        <begin position="45"/>
        <end position="110"/>
    </location>
</feature>